<reference evidence="3 4" key="1">
    <citation type="submission" date="2015-01" db="EMBL/GenBank/DDBJ databases">
        <title>The Genome Sequence of Exophiala oligosperma CBS72588.</title>
        <authorList>
            <consortium name="The Broad Institute Genomics Platform"/>
            <person name="Cuomo C."/>
            <person name="de Hoog S."/>
            <person name="Gorbushina A."/>
            <person name="Stielow B."/>
            <person name="Teixiera M."/>
            <person name="Abouelleil A."/>
            <person name="Chapman S.B."/>
            <person name="Priest M."/>
            <person name="Young S.K."/>
            <person name="Wortman J."/>
            <person name="Nusbaum C."/>
            <person name="Birren B."/>
        </authorList>
    </citation>
    <scope>NUCLEOTIDE SEQUENCE [LARGE SCALE GENOMIC DNA]</scope>
    <source>
        <strain evidence="3 4">CBS 72588</strain>
    </source>
</reference>
<name>A0A0D2E0I4_9EURO</name>
<accession>A0A0D2E0I4</accession>
<gene>
    <name evidence="3" type="ORF">PV06_00931</name>
</gene>
<dbReference type="GO" id="GO:0016491">
    <property type="term" value="F:oxidoreductase activity"/>
    <property type="evidence" value="ECO:0007669"/>
    <property type="project" value="InterPro"/>
</dbReference>
<dbReference type="Gene3D" id="3.50.50.60">
    <property type="entry name" value="FAD/NAD(P)-binding domain"/>
    <property type="match status" value="2"/>
</dbReference>
<evidence type="ECO:0000313" key="3">
    <source>
        <dbReference type="EMBL" id="KIW48330.1"/>
    </source>
</evidence>
<sequence>MIYDVAIIGAGPCGLATAARLRESTPSALFTDDEHERYWRRFKRTETIETEKKRQRKASSASTSSKPEPPSRSMIVLDAHSNQWMSAWKERFKHLQIEHLRSPLFFHPDPRDRDGLLGYSHFHDRAEELHEIHNVVGRELSKHRTKKKRDKKVARHLRIDDRDRVDYFTPSTQLFDDFCEDIIDRYQLHNMIVQARVQHIDYGDLGSVTNPKVFALTTDQGTIFSKTVVLAVGPGAKPQIPLDCHLRLDMHQGSVCHCFEEVGSSCVPDHVSCKIKERQPTSVVVVGGGLTSAQIADLLLSRGVTKVFLLLRGKYKLKHFDVDLEWVSKVRNQQMSVFWSADSDEGTLWSQNGFLKWLTGGLERFEMLKMARNGGSITPSYDKILKRHVANGRLRILPYTCIEDGTWCGTSQTWTLWLSSISNSENVLSGIDHVIYATGSAPNICNVPCMQRMLTEYPLESINGLARITEDLMWQDDVPLFLTGGLAGLRLGPGAANLAGARQGAERIAWKIDEILGRPEVDVDGSESGSTPTAEEALLLSPSKISLSRDRSEFTGSFNNQFEALSIQPDRI</sequence>
<dbReference type="VEuPathDB" id="FungiDB:PV06_00931"/>
<dbReference type="Pfam" id="PF07992">
    <property type="entry name" value="Pyr_redox_2"/>
    <property type="match status" value="1"/>
</dbReference>
<dbReference type="RefSeq" id="XP_016268546.1">
    <property type="nucleotide sequence ID" value="XM_016401493.1"/>
</dbReference>
<evidence type="ECO:0000256" key="1">
    <source>
        <dbReference type="SAM" id="MobiDB-lite"/>
    </source>
</evidence>
<dbReference type="AlphaFoldDB" id="A0A0D2E0I4"/>
<keyword evidence="4" id="KW-1185">Reference proteome</keyword>
<dbReference type="SUPFAM" id="SSF51905">
    <property type="entry name" value="FAD/NAD(P)-binding domain"/>
    <property type="match status" value="2"/>
</dbReference>
<dbReference type="InterPro" id="IPR036188">
    <property type="entry name" value="FAD/NAD-bd_sf"/>
</dbReference>
<dbReference type="GeneID" id="27353005"/>
<dbReference type="OrthoDB" id="76038at2759"/>
<dbReference type="HOGENOM" id="CLU_014633_1_1_1"/>
<dbReference type="EMBL" id="KN847332">
    <property type="protein sequence ID" value="KIW48330.1"/>
    <property type="molecule type" value="Genomic_DNA"/>
</dbReference>
<feature type="domain" description="FAD/NAD(P)-binding" evidence="2">
    <location>
        <begin position="3"/>
        <end position="321"/>
    </location>
</feature>
<dbReference type="InterPro" id="IPR023753">
    <property type="entry name" value="FAD/NAD-binding_dom"/>
</dbReference>
<feature type="region of interest" description="Disordered" evidence="1">
    <location>
        <begin position="49"/>
        <end position="73"/>
    </location>
</feature>
<protein>
    <recommendedName>
        <fullName evidence="2">FAD/NAD(P)-binding domain-containing protein</fullName>
    </recommendedName>
</protein>
<evidence type="ECO:0000259" key="2">
    <source>
        <dbReference type="Pfam" id="PF07992"/>
    </source>
</evidence>
<proteinExistence type="predicted"/>
<evidence type="ECO:0000313" key="4">
    <source>
        <dbReference type="Proteomes" id="UP000053342"/>
    </source>
</evidence>
<dbReference type="Proteomes" id="UP000053342">
    <property type="component" value="Unassembled WGS sequence"/>
</dbReference>
<dbReference type="PANTHER" id="PTHR38663:SF1">
    <property type="entry name" value="L-ORNITHINE N(5)-MONOOXYGENASE"/>
    <property type="match status" value="1"/>
</dbReference>
<organism evidence="3 4">
    <name type="scientific">Exophiala oligosperma</name>
    <dbReference type="NCBI Taxonomy" id="215243"/>
    <lineage>
        <taxon>Eukaryota</taxon>
        <taxon>Fungi</taxon>
        <taxon>Dikarya</taxon>
        <taxon>Ascomycota</taxon>
        <taxon>Pezizomycotina</taxon>
        <taxon>Eurotiomycetes</taxon>
        <taxon>Chaetothyriomycetidae</taxon>
        <taxon>Chaetothyriales</taxon>
        <taxon>Herpotrichiellaceae</taxon>
        <taxon>Exophiala</taxon>
    </lineage>
</organism>
<dbReference type="PANTHER" id="PTHR38663">
    <property type="match status" value="1"/>
</dbReference>